<evidence type="ECO:0000313" key="1">
    <source>
        <dbReference type="EMBL" id="GLQ89048.1"/>
    </source>
</evidence>
<sequence>MSISLYDFDTRLAPFEAFASFGPCAPLALTAWFVAPVQWWVDLCLTTCGQLSETMLGAMVYPYAVPTDGHRHASDKG</sequence>
<gene>
    <name evidence="1" type="ORF">GCM10007898_26200</name>
</gene>
<reference evidence="2" key="1">
    <citation type="journal article" date="2019" name="Int. J. Syst. Evol. Microbiol.">
        <title>The Global Catalogue of Microorganisms (GCM) 10K type strain sequencing project: providing services to taxonomists for standard genome sequencing and annotation.</title>
        <authorList>
            <consortium name="The Broad Institute Genomics Platform"/>
            <consortium name="The Broad Institute Genome Sequencing Center for Infectious Disease"/>
            <person name="Wu L."/>
            <person name="Ma J."/>
        </authorList>
    </citation>
    <scope>NUCLEOTIDE SEQUENCE [LARGE SCALE GENOMIC DNA]</scope>
    <source>
        <strain evidence="2">NBRC 111981</strain>
    </source>
</reference>
<dbReference type="RefSeq" id="WP_284332490.1">
    <property type="nucleotide sequence ID" value="NZ_BSOA01000028.1"/>
</dbReference>
<accession>A0ABQ5XD76</accession>
<name>A0ABQ5XD76_9GAMM</name>
<protein>
    <submittedName>
        <fullName evidence="1">Uncharacterized protein</fullName>
    </submittedName>
</protein>
<keyword evidence="2" id="KW-1185">Reference proteome</keyword>
<proteinExistence type="predicted"/>
<comment type="caution">
    <text evidence="1">The sequence shown here is derived from an EMBL/GenBank/DDBJ whole genome shotgun (WGS) entry which is preliminary data.</text>
</comment>
<dbReference type="Proteomes" id="UP001156627">
    <property type="component" value="Unassembled WGS sequence"/>
</dbReference>
<organism evidence="1 2">
    <name type="scientific">Dyella flagellata</name>
    <dbReference type="NCBI Taxonomy" id="1867833"/>
    <lineage>
        <taxon>Bacteria</taxon>
        <taxon>Pseudomonadati</taxon>
        <taxon>Pseudomonadota</taxon>
        <taxon>Gammaproteobacteria</taxon>
        <taxon>Lysobacterales</taxon>
        <taxon>Rhodanobacteraceae</taxon>
        <taxon>Dyella</taxon>
    </lineage>
</organism>
<dbReference type="EMBL" id="BSOA01000028">
    <property type="protein sequence ID" value="GLQ89048.1"/>
    <property type="molecule type" value="Genomic_DNA"/>
</dbReference>
<evidence type="ECO:0000313" key="2">
    <source>
        <dbReference type="Proteomes" id="UP001156627"/>
    </source>
</evidence>